<dbReference type="GO" id="GO:0009003">
    <property type="term" value="F:signal peptidase activity"/>
    <property type="evidence" value="ECO:0007669"/>
    <property type="project" value="UniProtKB-EC"/>
</dbReference>
<dbReference type="PROSITE" id="PS00501">
    <property type="entry name" value="SPASE_I_1"/>
    <property type="match status" value="1"/>
</dbReference>
<evidence type="ECO:0000313" key="16">
    <source>
        <dbReference type="Proteomes" id="UP000243706"/>
    </source>
</evidence>
<keyword evidence="7 12" id="KW-0812">Transmembrane</keyword>
<keyword evidence="8 12" id="KW-0378">Hydrolase</keyword>
<dbReference type="Pfam" id="PF10502">
    <property type="entry name" value="Peptidase_S26"/>
    <property type="match status" value="1"/>
</dbReference>
<dbReference type="EC" id="3.4.21.89" evidence="12"/>
<dbReference type="InterPro" id="IPR019757">
    <property type="entry name" value="Pept_S26A_signal_pept_1_Lys-AS"/>
</dbReference>
<evidence type="ECO:0000256" key="11">
    <source>
        <dbReference type="PIRSR" id="PIRSR600223-1"/>
    </source>
</evidence>
<dbReference type="AlphaFoldDB" id="A0A240BX01"/>
<evidence type="ECO:0000256" key="2">
    <source>
        <dbReference type="ARBA" id="ARBA00002312"/>
    </source>
</evidence>
<dbReference type="NCBIfam" id="TIGR02227">
    <property type="entry name" value="sigpep_I_bact"/>
    <property type="match status" value="1"/>
</dbReference>
<dbReference type="PROSITE" id="PS00760">
    <property type="entry name" value="SPASE_I_2"/>
    <property type="match status" value="1"/>
</dbReference>
<dbReference type="PANTHER" id="PTHR43390">
    <property type="entry name" value="SIGNAL PEPTIDASE I"/>
    <property type="match status" value="1"/>
</dbReference>
<evidence type="ECO:0000313" key="17">
    <source>
        <dbReference type="Proteomes" id="UP000652995"/>
    </source>
</evidence>
<evidence type="ECO:0000256" key="7">
    <source>
        <dbReference type="ARBA" id="ARBA00022692"/>
    </source>
</evidence>
<evidence type="ECO:0000256" key="12">
    <source>
        <dbReference type="RuleBase" id="RU362042"/>
    </source>
</evidence>
<reference evidence="15 16" key="2">
    <citation type="submission" date="2017-06" db="EMBL/GenBank/DDBJ databases">
        <authorList>
            <consortium name="Pathogen Informatics"/>
        </authorList>
    </citation>
    <scope>NUCLEOTIDE SEQUENCE [LARGE SCALE GENOMIC DNA]</scope>
    <source>
        <strain evidence="15 16">NCTC13833</strain>
    </source>
</reference>
<dbReference type="Proteomes" id="UP000652995">
    <property type="component" value="Unassembled WGS sequence"/>
</dbReference>
<accession>A0A240BX01</accession>
<keyword evidence="10 12" id="KW-0472">Membrane</keyword>
<evidence type="ECO:0000313" key="14">
    <source>
        <dbReference type="EMBL" id="GGA84213.1"/>
    </source>
</evidence>
<gene>
    <name evidence="15" type="primary">sipB_1</name>
    <name evidence="14" type="ORF">GCM10007183_05500</name>
    <name evidence="15" type="ORF">SAMEA4412661_00408</name>
</gene>
<dbReference type="InterPro" id="IPR000223">
    <property type="entry name" value="Pept_S26A_signal_pept_1"/>
</dbReference>
<evidence type="ECO:0000256" key="8">
    <source>
        <dbReference type="ARBA" id="ARBA00022801"/>
    </source>
</evidence>
<name>A0A240BX01_9STAP</name>
<evidence type="ECO:0000256" key="9">
    <source>
        <dbReference type="ARBA" id="ARBA00022989"/>
    </source>
</evidence>
<proteinExistence type="inferred from homology"/>
<organism evidence="15 16">
    <name type="scientific">Staphylococcus muscae</name>
    <dbReference type="NCBI Taxonomy" id="1294"/>
    <lineage>
        <taxon>Bacteria</taxon>
        <taxon>Bacillati</taxon>
        <taxon>Bacillota</taxon>
        <taxon>Bacilli</taxon>
        <taxon>Bacillales</taxon>
        <taxon>Staphylococcaceae</taxon>
        <taxon>Staphylococcus</taxon>
    </lineage>
</organism>
<evidence type="ECO:0000256" key="1">
    <source>
        <dbReference type="ARBA" id="ARBA00000677"/>
    </source>
</evidence>
<keyword evidence="17" id="KW-1185">Reference proteome</keyword>
<comment type="catalytic activity">
    <reaction evidence="1 12">
        <text>Cleavage of hydrophobic, N-terminal signal or leader sequences from secreted and periplasmic proteins.</text>
        <dbReference type="EC" id="3.4.21.89"/>
    </reaction>
</comment>
<feature type="active site" evidence="11">
    <location>
        <position position="77"/>
    </location>
</feature>
<evidence type="ECO:0000256" key="5">
    <source>
        <dbReference type="ARBA" id="ARBA00022475"/>
    </source>
</evidence>
<evidence type="ECO:0000256" key="6">
    <source>
        <dbReference type="ARBA" id="ARBA00022670"/>
    </source>
</evidence>
<keyword evidence="6 12" id="KW-0645">Protease</keyword>
<dbReference type="Proteomes" id="UP000243706">
    <property type="component" value="Chromosome 1"/>
</dbReference>
<comment type="similarity">
    <text evidence="4 12">Belongs to the peptidase S26 family.</text>
</comment>
<reference evidence="14" key="1">
    <citation type="journal article" date="2014" name="Int. J. Syst. Evol. Microbiol.">
        <title>Complete genome of a new Firmicutes species belonging to the dominant human colonic microbiota ('Ruminococcus bicirculans') reveals two chromosomes and a selective capacity to utilize plant glucans.</title>
        <authorList>
            <consortium name="NISC Comparative Sequencing Program"/>
            <person name="Wegmann U."/>
            <person name="Louis P."/>
            <person name="Goesmann A."/>
            <person name="Henrissat B."/>
            <person name="Duncan S.H."/>
            <person name="Flint H.J."/>
        </authorList>
    </citation>
    <scope>NUCLEOTIDE SEQUENCE</scope>
    <source>
        <strain evidence="14">CCM 4175</strain>
    </source>
</reference>
<keyword evidence="9 12" id="KW-1133">Transmembrane helix</keyword>
<feature type="active site" evidence="11">
    <location>
        <position position="36"/>
    </location>
</feature>
<sequence>MKKGLFEWLVAIVIGVVISLVITQFVASVYKVSGLSMYPTFNDQDRVIVSKISNQLNQIDHGDVIVFHKDANTNYIKRVIGKPGDHIVYKHDQLYVNGKRIEEPYLEENKSHKVGKTLTENFSTRSLVGSNGQDNIPKDKYLVLGDNRQNSIDSRSTELGLISKQQVVGKVIIRFWPFNQFTTNFNT</sequence>
<dbReference type="InterPro" id="IPR019758">
    <property type="entry name" value="Pept_S26A_signal_pept_1_CS"/>
</dbReference>
<dbReference type="FunFam" id="2.10.109.10:FF:000008">
    <property type="entry name" value="Signal peptidase I"/>
    <property type="match status" value="1"/>
</dbReference>
<reference evidence="14" key="4">
    <citation type="submission" date="2024-05" db="EMBL/GenBank/DDBJ databases">
        <authorList>
            <person name="Sun Q."/>
            <person name="Sedlacek I."/>
        </authorList>
    </citation>
    <scope>NUCLEOTIDE SEQUENCE</scope>
    <source>
        <strain evidence="14">CCM 4175</strain>
    </source>
</reference>
<comment type="subcellular location">
    <subcellularLocation>
        <location evidence="3">Cell membrane</location>
        <topology evidence="3">Single-pass type II membrane protein</topology>
    </subcellularLocation>
    <subcellularLocation>
        <location evidence="12">Membrane</location>
        <topology evidence="12">Single-pass type II membrane protein</topology>
    </subcellularLocation>
</comment>
<dbReference type="KEGG" id="smus:C7J88_09160"/>
<keyword evidence="5" id="KW-1003">Cell membrane</keyword>
<evidence type="ECO:0000313" key="15">
    <source>
        <dbReference type="EMBL" id="SNW00244.1"/>
    </source>
</evidence>
<dbReference type="PROSITE" id="PS00761">
    <property type="entry name" value="SPASE_I_3"/>
    <property type="match status" value="1"/>
</dbReference>
<dbReference type="OrthoDB" id="9802919at2"/>
<dbReference type="CDD" id="cd06530">
    <property type="entry name" value="S26_SPase_I"/>
    <property type="match status" value="1"/>
</dbReference>
<protein>
    <recommendedName>
        <fullName evidence="12">Signal peptidase I</fullName>
        <ecNumber evidence="12">3.4.21.89</ecNumber>
    </recommendedName>
</protein>
<feature type="domain" description="Peptidase S26" evidence="13">
    <location>
        <begin position="6"/>
        <end position="176"/>
    </location>
</feature>
<dbReference type="Gene3D" id="2.10.109.10">
    <property type="entry name" value="Umud Fragment, subunit A"/>
    <property type="match status" value="1"/>
</dbReference>
<dbReference type="GO" id="GO:0006465">
    <property type="term" value="P:signal peptide processing"/>
    <property type="evidence" value="ECO:0007669"/>
    <property type="project" value="InterPro"/>
</dbReference>
<evidence type="ECO:0000259" key="13">
    <source>
        <dbReference type="Pfam" id="PF10502"/>
    </source>
</evidence>
<dbReference type="SUPFAM" id="SSF51306">
    <property type="entry name" value="LexA/Signal peptidase"/>
    <property type="match status" value="1"/>
</dbReference>
<dbReference type="GO" id="GO:0005886">
    <property type="term" value="C:plasma membrane"/>
    <property type="evidence" value="ECO:0007669"/>
    <property type="project" value="UniProtKB-SubCell"/>
</dbReference>
<evidence type="ECO:0000256" key="3">
    <source>
        <dbReference type="ARBA" id="ARBA00004401"/>
    </source>
</evidence>
<dbReference type="InterPro" id="IPR019533">
    <property type="entry name" value="Peptidase_S26"/>
</dbReference>
<dbReference type="PRINTS" id="PR00727">
    <property type="entry name" value="LEADERPTASE"/>
</dbReference>
<dbReference type="EMBL" id="BMCB01000003">
    <property type="protein sequence ID" value="GGA84213.1"/>
    <property type="molecule type" value="Genomic_DNA"/>
</dbReference>
<comment type="function">
    <text evidence="2">Essential for cell viability.</text>
</comment>
<evidence type="ECO:0000256" key="10">
    <source>
        <dbReference type="ARBA" id="ARBA00023136"/>
    </source>
</evidence>
<dbReference type="InterPro" id="IPR036286">
    <property type="entry name" value="LexA/Signal_pep-like_sf"/>
</dbReference>
<reference evidence="17" key="3">
    <citation type="journal article" date="2019" name="Int. J. Syst. Evol. Microbiol.">
        <title>The Global Catalogue of Microorganisms (GCM) 10K type strain sequencing project: providing services to taxonomists for standard genome sequencing and annotation.</title>
        <authorList>
            <consortium name="The Broad Institute Genomics Platform"/>
            <consortium name="The Broad Institute Genome Sequencing Center for Infectious Disease"/>
            <person name="Wu L."/>
            <person name="Ma J."/>
        </authorList>
    </citation>
    <scope>NUCLEOTIDE SEQUENCE [LARGE SCALE GENOMIC DNA]</scope>
    <source>
        <strain evidence="17">CCM 4175</strain>
    </source>
</reference>
<feature type="transmembrane region" description="Helical" evidence="12">
    <location>
        <begin position="6"/>
        <end position="30"/>
    </location>
</feature>
<dbReference type="InterPro" id="IPR019756">
    <property type="entry name" value="Pept_S26A_signal_pept_1_Ser-AS"/>
</dbReference>
<dbReference type="RefSeq" id="WP_095115582.1">
    <property type="nucleotide sequence ID" value="NZ_BMCB01000003.1"/>
</dbReference>
<dbReference type="PANTHER" id="PTHR43390:SF1">
    <property type="entry name" value="CHLOROPLAST PROCESSING PEPTIDASE"/>
    <property type="match status" value="1"/>
</dbReference>
<evidence type="ECO:0000256" key="4">
    <source>
        <dbReference type="ARBA" id="ARBA00009370"/>
    </source>
</evidence>
<dbReference type="GO" id="GO:0004252">
    <property type="term" value="F:serine-type endopeptidase activity"/>
    <property type="evidence" value="ECO:0007669"/>
    <property type="project" value="InterPro"/>
</dbReference>
<dbReference type="EMBL" id="LT906464">
    <property type="protein sequence ID" value="SNW00244.1"/>
    <property type="molecule type" value="Genomic_DNA"/>
</dbReference>